<accession>A0A5J4UX86</accession>
<name>A0A5J4UX86_9EUKA</name>
<organism evidence="1 2">
    <name type="scientific">Streblomastix strix</name>
    <dbReference type="NCBI Taxonomy" id="222440"/>
    <lineage>
        <taxon>Eukaryota</taxon>
        <taxon>Metamonada</taxon>
        <taxon>Preaxostyla</taxon>
        <taxon>Oxymonadida</taxon>
        <taxon>Streblomastigidae</taxon>
        <taxon>Streblomastix</taxon>
    </lineage>
</organism>
<dbReference type="AlphaFoldDB" id="A0A5J4UX86"/>
<evidence type="ECO:0000313" key="1">
    <source>
        <dbReference type="EMBL" id="KAA6375089.1"/>
    </source>
</evidence>
<protein>
    <submittedName>
        <fullName evidence="1">Uncharacterized protein</fullName>
    </submittedName>
</protein>
<evidence type="ECO:0000313" key="2">
    <source>
        <dbReference type="Proteomes" id="UP000324800"/>
    </source>
</evidence>
<proteinExistence type="predicted"/>
<reference evidence="1 2" key="1">
    <citation type="submission" date="2019-03" db="EMBL/GenBank/DDBJ databases">
        <title>Single cell metagenomics reveals metabolic interactions within the superorganism composed of flagellate Streblomastix strix and complex community of Bacteroidetes bacteria on its surface.</title>
        <authorList>
            <person name="Treitli S.C."/>
            <person name="Kolisko M."/>
            <person name="Husnik F."/>
            <person name="Keeling P."/>
            <person name="Hampl V."/>
        </authorList>
    </citation>
    <scope>NUCLEOTIDE SEQUENCE [LARGE SCALE GENOMIC DNA]</scope>
    <source>
        <strain evidence="1">ST1C</strain>
    </source>
</reference>
<dbReference type="Proteomes" id="UP000324800">
    <property type="component" value="Unassembled WGS sequence"/>
</dbReference>
<sequence length="155" mass="17587">MVELLFVRQLNMIIPLNMLHYLLRQVEHECIFVHHLSSEILADQRILVHSMQNFTDESMLILALLILQNTTFYYSNKCINKKTYYNNHGILFWIEEFWLKILGGIKIIAGCVAPMLHKVMGTLSGPVSMLHPGAGQIMGTIGNIAGGIDRHLNKG</sequence>
<gene>
    <name evidence="1" type="ORF">EZS28_029387</name>
</gene>
<comment type="caution">
    <text evidence="1">The sequence shown here is derived from an EMBL/GenBank/DDBJ whole genome shotgun (WGS) entry which is preliminary data.</text>
</comment>
<dbReference type="EMBL" id="SNRW01011485">
    <property type="protein sequence ID" value="KAA6375089.1"/>
    <property type="molecule type" value="Genomic_DNA"/>
</dbReference>